<dbReference type="Pfam" id="PF03853">
    <property type="entry name" value="YjeF_N"/>
    <property type="match status" value="1"/>
</dbReference>
<dbReference type="EMBL" id="JASNGB010000387">
    <property type="protein sequence ID" value="MDL2345927.1"/>
    <property type="molecule type" value="Genomic_DNA"/>
</dbReference>
<dbReference type="SUPFAM" id="SSF64153">
    <property type="entry name" value="YjeF N-terminal domain-like"/>
    <property type="match status" value="1"/>
</dbReference>
<evidence type="ECO:0000259" key="1">
    <source>
        <dbReference type="PROSITE" id="PS51385"/>
    </source>
</evidence>
<dbReference type="Gene3D" id="3.40.50.10260">
    <property type="entry name" value="YjeF N-terminal domain"/>
    <property type="match status" value="1"/>
</dbReference>
<organism evidence="2 3">
    <name type="scientific">Deinococcus rhizophilus</name>
    <dbReference type="NCBI Taxonomy" id="3049544"/>
    <lineage>
        <taxon>Bacteria</taxon>
        <taxon>Thermotogati</taxon>
        <taxon>Deinococcota</taxon>
        <taxon>Deinococci</taxon>
        <taxon>Deinococcales</taxon>
        <taxon>Deinococcaceae</taxon>
        <taxon>Deinococcus</taxon>
    </lineage>
</organism>
<evidence type="ECO:0000313" key="3">
    <source>
        <dbReference type="Proteomes" id="UP001302059"/>
    </source>
</evidence>
<protein>
    <submittedName>
        <fullName evidence="2">NAD(P)H-hydrate epimerase</fullName>
    </submittedName>
</protein>
<keyword evidence="3" id="KW-1185">Reference proteome</keyword>
<sequence>MAASVAGGTDLIFLPAGVAALDARLEAAGLLDPAMEAVGRAVAEVAGKLAAGGPVLLLAGSGANGGDALVAARYLTGWGAAVRVLAAPSRHALTRLNRERLGAFGVEVGTLTPEAVTREARGAALLVDGLLGTGFRPPLRGELVGVVEATNAARRAGTRVLAIDLPSGL</sequence>
<reference evidence="2 3" key="1">
    <citation type="submission" date="2023-05" db="EMBL/GenBank/DDBJ databases">
        <authorList>
            <person name="Gao F."/>
        </authorList>
    </citation>
    <scope>NUCLEOTIDE SEQUENCE [LARGE SCALE GENOMIC DNA]</scope>
    <source>
        <strain evidence="2 3">MIMF12</strain>
    </source>
</reference>
<comment type="caution">
    <text evidence="2">The sequence shown here is derived from an EMBL/GenBank/DDBJ whole genome shotgun (WGS) entry which is preliminary data.</text>
</comment>
<dbReference type="PROSITE" id="PS51385">
    <property type="entry name" value="YJEF_N"/>
    <property type="match status" value="1"/>
</dbReference>
<gene>
    <name evidence="2" type="ORF">QOL99_17500</name>
</gene>
<proteinExistence type="predicted"/>
<dbReference type="Proteomes" id="UP001302059">
    <property type="component" value="Unassembled WGS sequence"/>
</dbReference>
<dbReference type="InterPro" id="IPR036652">
    <property type="entry name" value="YjeF_N_dom_sf"/>
</dbReference>
<dbReference type="InterPro" id="IPR004443">
    <property type="entry name" value="YjeF_N_dom"/>
</dbReference>
<evidence type="ECO:0000313" key="2">
    <source>
        <dbReference type="EMBL" id="MDL2345927.1"/>
    </source>
</evidence>
<accession>A0ABT7JLJ2</accession>
<dbReference type="RefSeq" id="WP_285525688.1">
    <property type="nucleotide sequence ID" value="NZ_JASNGB010000387.1"/>
</dbReference>
<feature type="non-terminal residue" evidence="2">
    <location>
        <position position="169"/>
    </location>
</feature>
<feature type="domain" description="YjeF N-terminal" evidence="1">
    <location>
        <begin position="18"/>
        <end position="169"/>
    </location>
</feature>
<name>A0ABT7JLJ2_9DEIO</name>